<dbReference type="InterPro" id="IPR050198">
    <property type="entry name" value="Non-receptor_tyrosine_kinases"/>
</dbReference>
<dbReference type="InterPro" id="IPR011009">
    <property type="entry name" value="Kinase-like_dom_sf"/>
</dbReference>
<feature type="domain" description="Protein kinase" evidence="3">
    <location>
        <begin position="155"/>
        <end position="444"/>
    </location>
</feature>
<dbReference type="STRING" id="51028.A0A0N4VDG6"/>
<dbReference type="GO" id="GO:0005524">
    <property type="term" value="F:ATP binding"/>
    <property type="evidence" value="ECO:0007669"/>
    <property type="project" value="UniProtKB-KW"/>
</dbReference>
<dbReference type="Proteomes" id="UP000274131">
    <property type="component" value="Unassembled WGS sequence"/>
</dbReference>
<gene>
    <name evidence="4" type="ORF">EVEC_LOCUS8134</name>
</gene>
<dbReference type="Pfam" id="PF07714">
    <property type="entry name" value="PK_Tyr_Ser-Thr"/>
    <property type="match status" value="1"/>
</dbReference>
<dbReference type="OrthoDB" id="5782147at2759"/>
<evidence type="ECO:0000259" key="3">
    <source>
        <dbReference type="PROSITE" id="PS50011"/>
    </source>
</evidence>
<dbReference type="GO" id="GO:0004672">
    <property type="term" value="F:protein kinase activity"/>
    <property type="evidence" value="ECO:0007669"/>
    <property type="project" value="InterPro"/>
</dbReference>
<dbReference type="InterPro" id="IPR000719">
    <property type="entry name" value="Prot_kinase_dom"/>
</dbReference>
<dbReference type="AlphaFoldDB" id="A0A0N4VDG6"/>
<keyword evidence="2" id="KW-0067">ATP-binding</keyword>
<dbReference type="WBParaSite" id="EVEC_0000865001-mRNA-1">
    <property type="protein sequence ID" value="EVEC_0000865001-mRNA-1"/>
    <property type="gene ID" value="EVEC_0000865001"/>
</dbReference>
<evidence type="ECO:0000256" key="1">
    <source>
        <dbReference type="ARBA" id="ARBA00022741"/>
    </source>
</evidence>
<sequence>MSTIFLEVVQLIFSKKLCAIANNNFYARSSRYKDQLDQLLETIPFYYGSMLDDVEIQTQLLAKPGGGDAFLISFPLGREDVDRRRTAYKKWHLVVLKTNNIICKLKTIYRNNTLQVVAESGSSLTDFINEWSLNPVERVWNIQPSQLTPKLAIIPQQVFTINTGAFQLGTLQQITLNFDEFRRVPAIQLTVQNCNAAEVDLLILDAERFKRFGSVQRQVFLIHFDQLYLCFLTAVLRIWRLWGICKHPNDSISLVLEDVVYGSVAEYVRTGDRNYPQLCNFAIQMAEGMRYLEKYSFIHRRMTFDICLLCYDYNIKIAVYGLTAGELCATSNDLTDIELCRWMTPRCLPMSGTTPSKYDMSAMVYSFGTILWSMFHGARQPFCGEEETNIKNRLYRSNHSLEIDDQLVPNKMKQIILRCWNEELPSRRFRDLLRALRKIRDEEQ</sequence>
<reference evidence="4 5" key="2">
    <citation type="submission" date="2018-10" db="EMBL/GenBank/DDBJ databases">
        <authorList>
            <consortium name="Pathogen Informatics"/>
        </authorList>
    </citation>
    <scope>NUCLEOTIDE SEQUENCE [LARGE SCALE GENOMIC DNA]</scope>
</reference>
<dbReference type="PANTHER" id="PTHR24418">
    <property type="entry name" value="TYROSINE-PROTEIN KINASE"/>
    <property type="match status" value="1"/>
</dbReference>
<evidence type="ECO:0000313" key="6">
    <source>
        <dbReference type="WBParaSite" id="EVEC_0000865001-mRNA-1"/>
    </source>
</evidence>
<proteinExistence type="predicted"/>
<keyword evidence="5" id="KW-1185">Reference proteome</keyword>
<evidence type="ECO:0000256" key="2">
    <source>
        <dbReference type="ARBA" id="ARBA00022840"/>
    </source>
</evidence>
<dbReference type="EMBL" id="UXUI01009279">
    <property type="protein sequence ID" value="VDD93383.1"/>
    <property type="molecule type" value="Genomic_DNA"/>
</dbReference>
<reference evidence="6" key="1">
    <citation type="submission" date="2017-02" db="UniProtKB">
        <authorList>
            <consortium name="WormBaseParasite"/>
        </authorList>
    </citation>
    <scope>IDENTIFICATION</scope>
</reference>
<accession>A0A0N4VDG6</accession>
<dbReference type="Gene3D" id="1.10.510.10">
    <property type="entry name" value="Transferase(Phosphotransferase) domain 1"/>
    <property type="match status" value="1"/>
</dbReference>
<dbReference type="InterPro" id="IPR001245">
    <property type="entry name" value="Ser-Thr/Tyr_kinase_cat_dom"/>
</dbReference>
<organism evidence="6">
    <name type="scientific">Enterobius vermicularis</name>
    <name type="common">Human pinworm</name>
    <dbReference type="NCBI Taxonomy" id="51028"/>
    <lineage>
        <taxon>Eukaryota</taxon>
        <taxon>Metazoa</taxon>
        <taxon>Ecdysozoa</taxon>
        <taxon>Nematoda</taxon>
        <taxon>Chromadorea</taxon>
        <taxon>Rhabditida</taxon>
        <taxon>Spirurina</taxon>
        <taxon>Oxyuridomorpha</taxon>
        <taxon>Oxyuroidea</taxon>
        <taxon>Oxyuridae</taxon>
        <taxon>Enterobius</taxon>
    </lineage>
</organism>
<name>A0A0N4VDG6_ENTVE</name>
<protein>
    <submittedName>
        <fullName evidence="6">Protein kinase domain-containing protein</fullName>
    </submittedName>
</protein>
<dbReference type="PROSITE" id="PS50011">
    <property type="entry name" value="PROTEIN_KINASE_DOM"/>
    <property type="match status" value="1"/>
</dbReference>
<evidence type="ECO:0000313" key="5">
    <source>
        <dbReference type="Proteomes" id="UP000274131"/>
    </source>
</evidence>
<evidence type="ECO:0000313" key="4">
    <source>
        <dbReference type="EMBL" id="VDD93383.1"/>
    </source>
</evidence>
<dbReference type="SUPFAM" id="SSF56112">
    <property type="entry name" value="Protein kinase-like (PK-like)"/>
    <property type="match status" value="1"/>
</dbReference>
<keyword evidence="1" id="KW-0547">Nucleotide-binding</keyword>